<proteinExistence type="predicted"/>
<dbReference type="InterPro" id="IPR016181">
    <property type="entry name" value="Acyl_CoA_acyltransferase"/>
</dbReference>
<dbReference type="SUPFAM" id="SSF55729">
    <property type="entry name" value="Acyl-CoA N-acyltransferases (Nat)"/>
    <property type="match status" value="1"/>
</dbReference>
<comment type="caution">
    <text evidence="1">The sequence shown here is derived from an EMBL/GenBank/DDBJ whole genome shotgun (WGS) entry which is preliminary data.</text>
</comment>
<reference evidence="1" key="1">
    <citation type="submission" date="2021-02" db="EMBL/GenBank/DDBJ databases">
        <authorList>
            <person name="Nowell W R."/>
        </authorList>
    </citation>
    <scope>NUCLEOTIDE SEQUENCE</scope>
</reference>
<dbReference type="EMBL" id="CAJNOG010000041">
    <property type="protein sequence ID" value="CAF0825105.1"/>
    <property type="molecule type" value="Genomic_DNA"/>
</dbReference>
<organism evidence="1 2">
    <name type="scientific">Adineta steineri</name>
    <dbReference type="NCBI Taxonomy" id="433720"/>
    <lineage>
        <taxon>Eukaryota</taxon>
        <taxon>Metazoa</taxon>
        <taxon>Spiralia</taxon>
        <taxon>Gnathifera</taxon>
        <taxon>Rotifera</taxon>
        <taxon>Eurotatoria</taxon>
        <taxon>Bdelloidea</taxon>
        <taxon>Adinetida</taxon>
        <taxon>Adinetidae</taxon>
        <taxon>Adineta</taxon>
    </lineage>
</organism>
<evidence type="ECO:0008006" key="3">
    <source>
        <dbReference type="Google" id="ProtNLM"/>
    </source>
</evidence>
<sequence>MSIRLNTHHLSAKNSASSIHLHYGSKEDVGFKHLFHFFRKAFPLAFNRETFQRVYDASDISKTAYRTKYCCKLKIYAAILASSIFDSNQKRQLKILMLVEDDQSIHAINIGKSLLLQTIETCKQLENIIQIYAYVESTNIHGINFYKMMGFQQREILQDYFPQRASLTPDAIKLEYKIGTSLSNELTSNNKSMISSSSTKYTHESLSPSQISSSSNTSKVSISVFKLFKSIIIFQLSTVTSTRSASEKSNTVEKKHYFHR</sequence>
<dbReference type="Gene3D" id="3.40.630.30">
    <property type="match status" value="1"/>
</dbReference>
<evidence type="ECO:0000313" key="2">
    <source>
        <dbReference type="Proteomes" id="UP000663845"/>
    </source>
</evidence>
<dbReference type="AlphaFoldDB" id="A0A813ULJ4"/>
<evidence type="ECO:0000313" key="1">
    <source>
        <dbReference type="EMBL" id="CAF0825105.1"/>
    </source>
</evidence>
<protein>
    <recommendedName>
        <fullName evidence="3">N-acetyltransferase domain-containing protein</fullName>
    </recommendedName>
</protein>
<accession>A0A813ULJ4</accession>
<name>A0A813ULJ4_9BILA</name>
<gene>
    <name evidence="1" type="ORF">JYZ213_LOCUS6525</name>
</gene>
<dbReference type="Proteomes" id="UP000663845">
    <property type="component" value="Unassembled WGS sequence"/>
</dbReference>